<dbReference type="SUPFAM" id="SSF51695">
    <property type="entry name" value="PLC-like phosphodiesterases"/>
    <property type="match status" value="1"/>
</dbReference>
<dbReference type="GO" id="GO:0008081">
    <property type="term" value="F:phosphoric diester hydrolase activity"/>
    <property type="evidence" value="ECO:0007669"/>
    <property type="project" value="InterPro"/>
</dbReference>
<comment type="caution">
    <text evidence="1">The sequence shown here is derived from an EMBL/GenBank/DDBJ whole genome shotgun (WGS) entry which is preliminary data.</text>
</comment>
<dbReference type="InterPro" id="IPR017946">
    <property type="entry name" value="PLC-like_Pdiesterase_TIM-brl"/>
</dbReference>
<name>A0AAV7HAW2_COTGL</name>
<dbReference type="Pfam" id="PF16061">
    <property type="entry name" value="DUF4803"/>
    <property type="match status" value="1"/>
</dbReference>
<dbReference type="InterPro" id="IPR032062">
    <property type="entry name" value="DUF4803"/>
</dbReference>
<keyword evidence="2" id="KW-1185">Reference proteome</keyword>
<proteinExistence type="predicted"/>
<sequence>MLILITKPEKIIATTPELNKITTAIMTLINHLDEVINHPRPITNNDRNREKILESFNKIYKWCKNLDNSTINHLGNVFKPQINWYDQVESLKAKVNNRDNKKEKEDAIFFDILELIETKFHSQFMDYLMDYDGCNPDTIDRFIGNILDNKNYQDMIDLINRFITLSSGVERNDIENIFGIIVAQLQRNSNTFVTCDDKPAFEQFHNFYERVLVTTTKAYIMFSLTFKFRQLILSNFNLFEREQHVVFEYFKISLKEITKSAKYYLETIDNPIYKSYKNCDPESWKEGENYIRVKNYVTHYEPSITWDVNNGMVNMTDADPEYECNTVRAYWDPKNPTGVVYSMACPYTFEHNSSKERFCPTANRDYVSPAHNHMSSACIGNKDNKLQKLCACGLSSDIWDSVNKLSLRPFVTDSTKNQVIVGVRFVVKNGIIALEIKQGTMVNGAVDQSTVFWKTSFDFADEPSDVVRLDYGMKAINLDTIELFERDVVTGIKFEVLSNNHITIKIRGSTIQKDDRVFALGHDEWHYPPAKSSEDDRYAFKLEDFKNPTESSLKNNELSRSGQNYVRLTVGVYSRLFNNFAVIPFIDSRAVVSSPPAPFGGLVAIVYSCPSKPVKPCVEKKSENYEERNTVFTNLSGSLKMNRIAIMGTRHSMSFLCGNDQNKTQEFDITFQITHGIRLIEINVEPQNNTFAIYSGSSFIPRLFDDLMEKLNAYLIHFFKEFIILVLNDENYHENEIEGYYCRIIEWYIQNNANIGWRMIKDWSFEDPIGVNRGKILLATYGRAFEGCAVNLRTECMIENSKATSVAEKWQNIVDFQEKCYLKHSNCFIYDLSVQTDKGIRANSKYGGYAVDKKFSIEPCVEPINYRMARFFYPTKAGMFIVMADFPIQELIDRVNNSNNRTLDSLYYWESVKKKFFYKYADKKKNLV</sequence>
<reference evidence="1 2" key="1">
    <citation type="journal article" date="2021" name="J. Hered.">
        <title>A chromosome-level genome assembly of the parasitoid wasp, Cotesia glomerata (Hymenoptera: Braconidae).</title>
        <authorList>
            <person name="Pinto B.J."/>
            <person name="Weis J.J."/>
            <person name="Gamble T."/>
            <person name="Ode P.J."/>
            <person name="Paul R."/>
            <person name="Zaspel J.M."/>
        </authorList>
    </citation>
    <scope>NUCLEOTIDE SEQUENCE [LARGE SCALE GENOMIC DNA]</scope>
    <source>
        <strain evidence="1">CgM1</strain>
    </source>
</reference>
<dbReference type="EMBL" id="JAHXZJ010002982">
    <property type="protein sequence ID" value="KAH0534269.1"/>
    <property type="molecule type" value="Genomic_DNA"/>
</dbReference>
<dbReference type="Gene3D" id="3.20.20.190">
    <property type="entry name" value="Phosphatidylinositol (PI) phosphodiesterase"/>
    <property type="match status" value="1"/>
</dbReference>
<dbReference type="Proteomes" id="UP000826195">
    <property type="component" value="Unassembled WGS sequence"/>
</dbReference>
<protein>
    <submittedName>
        <fullName evidence="1">Uncharacterized protein</fullName>
    </submittedName>
</protein>
<dbReference type="PANTHER" id="PTHR47890">
    <property type="entry name" value="LD24308P"/>
    <property type="match status" value="1"/>
</dbReference>
<dbReference type="GO" id="GO:0006629">
    <property type="term" value="P:lipid metabolic process"/>
    <property type="evidence" value="ECO:0007669"/>
    <property type="project" value="InterPro"/>
</dbReference>
<organism evidence="1 2">
    <name type="scientific">Cotesia glomerata</name>
    <name type="common">Lepidopteran parasitic wasp</name>
    <name type="synonym">Apanteles glomeratus</name>
    <dbReference type="NCBI Taxonomy" id="32391"/>
    <lineage>
        <taxon>Eukaryota</taxon>
        <taxon>Metazoa</taxon>
        <taxon>Ecdysozoa</taxon>
        <taxon>Arthropoda</taxon>
        <taxon>Hexapoda</taxon>
        <taxon>Insecta</taxon>
        <taxon>Pterygota</taxon>
        <taxon>Neoptera</taxon>
        <taxon>Endopterygota</taxon>
        <taxon>Hymenoptera</taxon>
        <taxon>Apocrita</taxon>
        <taxon>Ichneumonoidea</taxon>
        <taxon>Braconidae</taxon>
        <taxon>Microgastrinae</taxon>
        <taxon>Cotesia</taxon>
    </lineage>
</organism>
<evidence type="ECO:0000313" key="1">
    <source>
        <dbReference type="EMBL" id="KAH0534269.1"/>
    </source>
</evidence>
<evidence type="ECO:0000313" key="2">
    <source>
        <dbReference type="Proteomes" id="UP000826195"/>
    </source>
</evidence>
<accession>A0AAV7HAW2</accession>
<gene>
    <name evidence="1" type="ORF">KQX54_002363</name>
</gene>
<dbReference type="AlphaFoldDB" id="A0AAV7HAW2"/>
<dbReference type="PANTHER" id="PTHR47890:SF1">
    <property type="entry name" value="LD24308P"/>
    <property type="match status" value="1"/>
</dbReference>